<evidence type="ECO:0000256" key="5">
    <source>
        <dbReference type="SAM" id="SignalP"/>
    </source>
</evidence>
<dbReference type="RefSeq" id="WP_229692278.1">
    <property type="nucleotide sequence ID" value="NZ_BMHY01000008.1"/>
</dbReference>
<evidence type="ECO:0000313" key="8">
    <source>
        <dbReference type="Proteomes" id="UP000600247"/>
    </source>
</evidence>
<dbReference type="Pfam" id="PF17801">
    <property type="entry name" value="Melibiase_C"/>
    <property type="match status" value="1"/>
</dbReference>
<dbReference type="InterPro" id="IPR017853">
    <property type="entry name" value="GH"/>
</dbReference>
<evidence type="ECO:0000256" key="2">
    <source>
        <dbReference type="ARBA" id="ARBA00022729"/>
    </source>
</evidence>
<gene>
    <name evidence="7" type="ORF">GCM10010918_39870</name>
</gene>
<feature type="signal peptide" evidence="5">
    <location>
        <begin position="1"/>
        <end position="29"/>
    </location>
</feature>
<dbReference type="AlphaFoldDB" id="A0A917HHN8"/>
<dbReference type="InterPro" id="IPR041233">
    <property type="entry name" value="Melibiase_C"/>
</dbReference>
<protein>
    <recommendedName>
        <fullName evidence="6">F5/8 type C domain-containing protein</fullName>
    </recommendedName>
</protein>
<dbReference type="Gene3D" id="3.20.20.70">
    <property type="entry name" value="Aldolase class I"/>
    <property type="match status" value="1"/>
</dbReference>
<keyword evidence="8" id="KW-1185">Reference proteome</keyword>
<keyword evidence="4" id="KW-0326">Glycosidase</keyword>
<keyword evidence="2 5" id="KW-0732">Signal</keyword>
<dbReference type="Gene3D" id="2.60.120.260">
    <property type="entry name" value="Galactose-binding domain-like"/>
    <property type="match status" value="1"/>
</dbReference>
<comment type="caution">
    <text evidence="7">The sequence shown here is derived from an EMBL/GenBank/DDBJ whole genome shotgun (WGS) entry which is preliminary data.</text>
</comment>
<evidence type="ECO:0000256" key="3">
    <source>
        <dbReference type="ARBA" id="ARBA00022801"/>
    </source>
</evidence>
<dbReference type="SUPFAM" id="SSF51445">
    <property type="entry name" value="(Trans)glycosidases"/>
    <property type="match status" value="1"/>
</dbReference>
<dbReference type="InterPro" id="IPR008979">
    <property type="entry name" value="Galactose-bd-like_sf"/>
</dbReference>
<evidence type="ECO:0000313" key="7">
    <source>
        <dbReference type="EMBL" id="GGG78904.1"/>
    </source>
</evidence>
<dbReference type="SUPFAM" id="SSF51011">
    <property type="entry name" value="Glycosyl hydrolase domain"/>
    <property type="match status" value="1"/>
</dbReference>
<dbReference type="EMBL" id="BMHY01000008">
    <property type="protein sequence ID" value="GGG78904.1"/>
    <property type="molecule type" value="Genomic_DNA"/>
</dbReference>
<proteinExistence type="inferred from homology"/>
<dbReference type="PROSITE" id="PS50022">
    <property type="entry name" value="FA58C_3"/>
    <property type="match status" value="1"/>
</dbReference>
<dbReference type="GO" id="GO:0004553">
    <property type="term" value="F:hydrolase activity, hydrolyzing O-glycosyl compounds"/>
    <property type="evidence" value="ECO:0007669"/>
    <property type="project" value="InterPro"/>
</dbReference>
<organism evidence="7 8">
    <name type="scientific">Paenibacillus radicis</name>
    <name type="common">ex Gao et al. 2016</name>
    <dbReference type="NCBI Taxonomy" id="1737354"/>
    <lineage>
        <taxon>Bacteria</taxon>
        <taxon>Bacillati</taxon>
        <taxon>Bacillota</taxon>
        <taxon>Bacilli</taxon>
        <taxon>Bacillales</taxon>
        <taxon>Paenibacillaceae</taxon>
        <taxon>Paenibacillus</taxon>
    </lineage>
</organism>
<dbReference type="InterPro" id="IPR000421">
    <property type="entry name" value="FA58C"/>
</dbReference>
<evidence type="ECO:0000256" key="4">
    <source>
        <dbReference type="ARBA" id="ARBA00023295"/>
    </source>
</evidence>
<dbReference type="InterPro" id="IPR002241">
    <property type="entry name" value="Glyco_hydro_27"/>
</dbReference>
<dbReference type="PANTHER" id="PTHR11452:SF75">
    <property type="entry name" value="ALPHA-GALACTOSIDASE MEL1"/>
    <property type="match status" value="1"/>
</dbReference>
<comment type="similarity">
    <text evidence="1">Belongs to the glycosyl hydrolase 27 family.</text>
</comment>
<evidence type="ECO:0000259" key="6">
    <source>
        <dbReference type="PROSITE" id="PS50022"/>
    </source>
</evidence>
<feature type="domain" description="F5/8 type C" evidence="6">
    <location>
        <begin position="712"/>
        <end position="853"/>
    </location>
</feature>
<name>A0A917HHN8_9BACL</name>
<keyword evidence="3" id="KW-0378">Hydrolase</keyword>
<dbReference type="Proteomes" id="UP000600247">
    <property type="component" value="Unassembled WGS sequence"/>
</dbReference>
<dbReference type="GO" id="GO:0005975">
    <property type="term" value="P:carbohydrate metabolic process"/>
    <property type="evidence" value="ECO:0007669"/>
    <property type="project" value="InterPro"/>
</dbReference>
<feature type="chain" id="PRO_5037517707" description="F5/8 type C domain-containing protein" evidence="5">
    <location>
        <begin position="30"/>
        <end position="1022"/>
    </location>
</feature>
<sequence>MMQESRKMIQAMLVFVLVLAGLVPSAAPAAASAVTISQTGTIVSATNGSLTLTYDLANGKGNFSAGSTVILSDFYSDYSVAGSSTRISSTDPATRTASWAATGNDGYGSNGQRLTITNQLNSGSTIILRISMYEDKSYILTDMTVNNGTSQSIDFLEPIAANNLNIGAGSDKRIYTTPYTNNYDFGVAPVNDFGKSQNGYDRPYGSEESWSAFNGTSYWVASVFDNTNKHGVVAGAATTFNWKSMQYLSQAATANGPLTGFSVYNAGGQQSGTSVSSDQFFLGYFDDYQQGLETFGRTYAIAEPKLEWNDDVPIGFNTWYAYYAYPTADAMFPMTDYFEEHLKPLGYNYMNLDCCYQGVENKTDLENLDDFVAYVHGKGMKAGTYSAPFAIFDELTATVPTTSYTFGEIALKDASGNPIKSYINTYIVDATHPGGQAYIAWIMDTYHVKPGFDYVKLDFIDLGMYDGKFYDTTKNGMQAYRIGMQIMRDALLAAPQDIYINESIAPLLPSGYAHGRRTGVDTTIGLESYPGIERQAFNAAASWWTNDTLYAYNDVDMIFPESVINGFDKITLNEGTLLSTAIALGGGHWLIGDNVPFISEDRMAILRNAGLLDLVKKGGAAKPVKMSNFYHKLEHSPIAIYLTDTNGDRIVGLSNWDMNNSAPVSLTFSDLGLNASTNYTLTEIYSSTKIGQYTGSYSRTLKPGESIIVRISEQPSSLPTAPVNLALGKTASASSIWSSGYDAAKAIDGSVSTRWSGASGTANDQWLEVNLGAATNVNRVAVSEYGSGNQSFQIDTYTLQYWNGSAYVNLTKGFTLGDRRVFDFPTVNTSKIRLYINKARFIPSIQEIEIYNVPGNTGYRIDQDNSGSSYSTYSDIRDVIQRMQTFTLTQSELPKMDVYLYESYVNKVPEDNYYLDIVELDASHNPVKKLFSAALQPNNIPGAATPYAIYPRLTGLDTSKQYGLILRSPGSLEDGSTNNKYGFAYSDSNTYAGGFERLSTDGGLTWTTENAGNRDLIFTIYK</sequence>
<dbReference type="InterPro" id="IPR013780">
    <property type="entry name" value="Glyco_hydro_b"/>
</dbReference>
<dbReference type="Pfam" id="PF00754">
    <property type="entry name" value="F5_F8_type_C"/>
    <property type="match status" value="1"/>
</dbReference>
<dbReference type="SUPFAM" id="SSF49785">
    <property type="entry name" value="Galactose-binding domain-like"/>
    <property type="match status" value="1"/>
</dbReference>
<accession>A0A917HHN8</accession>
<dbReference type="InterPro" id="IPR013785">
    <property type="entry name" value="Aldolase_TIM"/>
</dbReference>
<dbReference type="PANTHER" id="PTHR11452">
    <property type="entry name" value="ALPHA-GALACTOSIDASE/ALPHA-N-ACETYLGALACTOSAMINIDASE"/>
    <property type="match status" value="1"/>
</dbReference>
<evidence type="ECO:0000256" key="1">
    <source>
        <dbReference type="ARBA" id="ARBA00009743"/>
    </source>
</evidence>
<reference evidence="7 8" key="1">
    <citation type="journal article" date="2014" name="Int. J. Syst. Evol. Microbiol.">
        <title>Complete genome sequence of Corynebacterium casei LMG S-19264T (=DSM 44701T), isolated from a smear-ripened cheese.</title>
        <authorList>
            <consortium name="US DOE Joint Genome Institute (JGI-PGF)"/>
            <person name="Walter F."/>
            <person name="Albersmeier A."/>
            <person name="Kalinowski J."/>
            <person name="Ruckert C."/>
        </authorList>
    </citation>
    <scope>NUCLEOTIDE SEQUENCE [LARGE SCALE GENOMIC DNA]</scope>
    <source>
        <strain evidence="7 8">CGMCC 1.15286</strain>
    </source>
</reference>
<dbReference type="Gene3D" id="2.60.40.1180">
    <property type="entry name" value="Golgi alpha-mannosidase II"/>
    <property type="match status" value="1"/>
</dbReference>